<keyword evidence="1 4" id="KW-0328">Glycosyltransferase</keyword>
<dbReference type="PANTHER" id="PTHR22916">
    <property type="entry name" value="GLYCOSYLTRANSFERASE"/>
    <property type="match status" value="1"/>
</dbReference>
<evidence type="ECO:0000313" key="5">
    <source>
        <dbReference type="Proteomes" id="UP000824205"/>
    </source>
</evidence>
<reference evidence="4" key="1">
    <citation type="journal article" date="2021" name="PeerJ">
        <title>Extensive microbial diversity within the chicken gut microbiome revealed by metagenomics and culture.</title>
        <authorList>
            <person name="Gilroy R."/>
            <person name="Ravi A."/>
            <person name="Getino M."/>
            <person name="Pursley I."/>
            <person name="Horton D.L."/>
            <person name="Alikhan N.F."/>
            <person name="Baker D."/>
            <person name="Gharbi K."/>
            <person name="Hall N."/>
            <person name="Watson M."/>
            <person name="Adriaenssens E.M."/>
            <person name="Foster-Nyarko E."/>
            <person name="Jarju S."/>
            <person name="Secka A."/>
            <person name="Antonio M."/>
            <person name="Oren A."/>
            <person name="Chaudhuri R.R."/>
            <person name="La Ragione R."/>
            <person name="Hildebrand F."/>
            <person name="Pallen M.J."/>
        </authorList>
    </citation>
    <scope>NUCLEOTIDE SEQUENCE</scope>
    <source>
        <strain evidence="4">421</strain>
    </source>
</reference>
<keyword evidence="2 4" id="KW-0808">Transferase</keyword>
<dbReference type="PANTHER" id="PTHR22916:SF51">
    <property type="entry name" value="GLYCOSYLTRANSFERASE EPSH-RELATED"/>
    <property type="match status" value="1"/>
</dbReference>
<dbReference type="EMBL" id="DXGE01000012">
    <property type="protein sequence ID" value="HIW85501.1"/>
    <property type="molecule type" value="Genomic_DNA"/>
</dbReference>
<proteinExistence type="predicted"/>
<gene>
    <name evidence="4" type="ORF">IAA48_03305</name>
</gene>
<dbReference type="EC" id="2.4.-.-" evidence="4"/>
<name>A0A9D1UGA2_9FIRM</name>
<dbReference type="CDD" id="cd00761">
    <property type="entry name" value="Glyco_tranf_GTA_type"/>
    <property type="match status" value="1"/>
</dbReference>
<dbReference type="Proteomes" id="UP000824205">
    <property type="component" value="Unassembled WGS sequence"/>
</dbReference>
<evidence type="ECO:0000259" key="3">
    <source>
        <dbReference type="Pfam" id="PF00535"/>
    </source>
</evidence>
<dbReference type="SUPFAM" id="SSF53448">
    <property type="entry name" value="Nucleotide-diphospho-sugar transferases"/>
    <property type="match status" value="1"/>
</dbReference>
<evidence type="ECO:0000313" key="4">
    <source>
        <dbReference type="EMBL" id="HIW85501.1"/>
    </source>
</evidence>
<feature type="domain" description="Glycosyltransferase 2-like" evidence="3">
    <location>
        <begin position="8"/>
        <end position="172"/>
    </location>
</feature>
<sequence length="319" mass="36634">MQESPKISVIVPVYNVEKYLNKCVSSLVNQTYKKLEIILVDDGSPDNCPQMCDDWVKKDDRIKVIHKENGGLSSARNAGLAIAGGNYIGFVDSDDWIDEDMYEFLLSLFDRDSQIDITRCSYRTIQSGKAFYSDSDEEMLADRDTFLNMMFSDTVLNSTCTMKLYKKSAIGEIKFDEQIKIGEDHDFNYKVMQKINYVYCSDLPKYNYVLTDGSITRSIKDPAAYVENIDRNKAIFDCESSNNQTVDGAGKCLAQVILIYIFLFISNKLTETDEFSNIRKRLRAVCPKLTRLNIDKKTKLQLFCADRFFPIYKLLILLK</sequence>
<accession>A0A9D1UGA2</accession>
<protein>
    <submittedName>
        <fullName evidence="4">Glycosyltransferase</fullName>
        <ecNumber evidence="4">2.4.-.-</ecNumber>
    </submittedName>
</protein>
<comment type="caution">
    <text evidence="4">The sequence shown here is derived from an EMBL/GenBank/DDBJ whole genome shotgun (WGS) entry which is preliminary data.</text>
</comment>
<dbReference type="GO" id="GO:0016757">
    <property type="term" value="F:glycosyltransferase activity"/>
    <property type="evidence" value="ECO:0007669"/>
    <property type="project" value="UniProtKB-KW"/>
</dbReference>
<dbReference type="InterPro" id="IPR001173">
    <property type="entry name" value="Glyco_trans_2-like"/>
</dbReference>
<reference evidence="4" key="2">
    <citation type="submission" date="2021-04" db="EMBL/GenBank/DDBJ databases">
        <authorList>
            <person name="Gilroy R."/>
        </authorList>
    </citation>
    <scope>NUCLEOTIDE SEQUENCE</scope>
    <source>
        <strain evidence="4">421</strain>
    </source>
</reference>
<organism evidence="4 5">
    <name type="scientific">Candidatus Eubacterium faecipullorum</name>
    <dbReference type="NCBI Taxonomy" id="2838571"/>
    <lineage>
        <taxon>Bacteria</taxon>
        <taxon>Bacillati</taxon>
        <taxon>Bacillota</taxon>
        <taxon>Clostridia</taxon>
        <taxon>Eubacteriales</taxon>
        <taxon>Eubacteriaceae</taxon>
        <taxon>Eubacterium</taxon>
    </lineage>
</organism>
<dbReference type="AlphaFoldDB" id="A0A9D1UGA2"/>
<evidence type="ECO:0000256" key="2">
    <source>
        <dbReference type="ARBA" id="ARBA00022679"/>
    </source>
</evidence>
<evidence type="ECO:0000256" key="1">
    <source>
        <dbReference type="ARBA" id="ARBA00022676"/>
    </source>
</evidence>
<dbReference type="Gene3D" id="3.90.550.10">
    <property type="entry name" value="Spore Coat Polysaccharide Biosynthesis Protein SpsA, Chain A"/>
    <property type="match status" value="1"/>
</dbReference>
<dbReference type="Pfam" id="PF00535">
    <property type="entry name" value="Glycos_transf_2"/>
    <property type="match status" value="1"/>
</dbReference>
<dbReference type="InterPro" id="IPR029044">
    <property type="entry name" value="Nucleotide-diphossugar_trans"/>
</dbReference>